<dbReference type="AlphaFoldDB" id="W9XV67"/>
<dbReference type="Pfam" id="PF08028">
    <property type="entry name" value="Acyl-CoA_dh_2"/>
    <property type="match status" value="1"/>
</dbReference>
<dbReference type="InterPro" id="IPR036250">
    <property type="entry name" value="AcylCo_DH-like_C"/>
</dbReference>
<dbReference type="SUPFAM" id="SSF56645">
    <property type="entry name" value="Acyl-CoA dehydrogenase NM domain-like"/>
    <property type="match status" value="1"/>
</dbReference>
<evidence type="ECO:0000256" key="1">
    <source>
        <dbReference type="ARBA" id="ARBA00022630"/>
    </source>
</evidence>
<dbReference type="EMBL" id="AMGY01000006">
    <property type="protein sequence ID" value="EXJ80866.1"/>
    <property type="molecule type" value="Genomic_DNA"/>
</dbReference>
<name>W9XV67_9EURO</name>
<evidence type="ECO:0000259" key="3">
    <source>
        <dbReference type="Pfam" id="PF02771"/>
    </source>
</evidence>
<dbReference type="InterPro" id="IPR013107">
    <property type="entry name" value="Acyl-CoA_DH_C"/>
</dbReference>
<dbReference type="GO" id="GO:0008470">
    <property type="term" value="F:3-methylbutanoyl-CoA dehydrogenase activity"/>
    <property type="evidence" value="ECO:0007669"/>
    <property type="project" value="TreeGrafter"/>
</dbReference>
<keyword evidence="1" id="KW-0285">Flavoprotein</keyword>
<feature type="domain" description="Acyl-CoA dehydrogenase/oxidase N-terminal" evidence="3">
    <location>
        <begin position="40"/>
        <end position="127"/>
    </location>
</feature>
<dbReference type="OrthoDB" id="5356974at2759"/>
<dbReference type="HOGENOM" id="CLU_018204_10_1_1"/>
<keyword evidence="2" id="KW-0560">Oxidoreductase</keyword>
<proteinExistence type="predicted"/>
<protein>
    <submittedName>
        <fullName evidence="5">Acyl-CoA dehydrogenase</fullName>
    </submittedName>
</protein>
<evidence type="ECO:0000259" key="4">
    <source>
        <dbReference type="Pfam" id="PF08028"/>
    </source>
</evidence>
<reference evidence="5 6" key="1">
    <citation type="submission" date="2013-03" db="EMBL/GenBank/DDBJ databases">
        <title>The Genome Sequence of Capronia epimyces CBS 606.96.</title>
        <authorList>
            <consortium name="The Broad Institute Genomics Platform"/>
            <person name="Cuomo C."/>
            <person name="de Hoog S."/>
            <person name="Gorbushina A."/>
            <person name="Walker B."/>
            <person name="Young S.K."/>
            <person name="Zeng Q."/>
            <person name="Gargeya S."/>
            <person name="Fitzgerald M."/>
            <person name="Haas B."/>
            <person name="Abouelleil A."/>
            <person name="Allen A.W."/>
            <person name="Alvarado L."/>
            <person name="Arachchi H.M."/>
            <person name="Berlin A.M."/>
            <person name="Chapman S.B."/>
            <person name="Gainer-Dewar J."/>
            <person name="Goldberg J."/>
            <person name="Griggs A."/>
            <person name="Gujja S."/>
            <person name="Hansen M."/>
            <person name="Howarth C."/>
            <person name="Imamovic A."/>
            <person name="Ireland A."/>
            <person name="Larimer J."/>
            <person name="McCowan C."/>
            <person name="Murphy C."/>
            <person name="Pearson M."/>
            <person name="Poon T.W."/>
            <person name="Priest M."/>
            <person name="Roberts A."/>
            <person name="Saif S."/>
            <person name="Shea T."/>
            <person name="Sisk P."/>
            <person name="Sykes S."/>
            <person name="Wortman J."/>
            <person name="Nusbaum C."/>
            <person name="Birren B."/>
        </authorList>
    </citation>
    <scope>NUCLEOTIDE SEQUENCE [LARGE SCALE GENOMIC DNA]</scope>
    <source>
        <strain evidence="5 6">CBS 606.96</strain>
    </source>
</reference>
<dbReference type="Gene3D" id="2.40.110.10">
    <property type="entry name" value="Butyryl-CoA Dehydrogenase, subunit A, domain 2"/>
    <property type="match status" value="1"/>
</dbReference>
<dbReference type="InterPro" id="IPR046373">
    <property type="entry name" value="Acyl-CoA_Oxase/DH_mid-dom_sf"/>
</dbReference>
<dbReference type="PANTHER" id="PTHR43884">
    <property type="entry name" value="ACYL-COA DEHYDROGENASE"/>
    <property type="match status" value="1"/>
</dbReference>
<dbReference type="GO" id="GO:0050660">
    <property type="term" value="F:flavin adenine dinucleotide binding"/>
    <property type="evidence" value="ECO:0007669"/>
    <property type="project" value="InterPro"/>
</dbReference>
<dbReference type="PANTHER" id="PTHR43884:SF12">
    <property type="entry name" value="ISOVALERYL-COA DEHYDROGENASE, MITOCHONDRIAL-RELATED"/>
    <property type="match status" value="1"/>
</dbReference>
<dbReference type="eggNOG" id="KOG0139">
    <property type="taxonomic scope" value="Eukaryota"/>
</dbReference>
<feature type="domain" description="Acyl-CoA dehydrogenase C-terminal" evidence="4">
    <location>
        <begin position="264"/>
        <end position="400"/>
    </location>
</feature>
<dbReference type="FunFam" id="2.40.110.10:FF:000020">
    <property type="entry name" value="Putative acyl-CoA dehydrogenase YdbM"/>
    <property type="match status" value="1"/>
</dbReference>
<dbReference type="GeneID" id="19171254"/>
<evidence type="ECO:0000313" key="6">
    <source>
        <dbReference type="Proteomes" id="UP000019478"/>
    </source>
</evidence>
<evidence type="ECO:0000313" key="5">
    <source>
        <dbReference type="EMBL" id="EXJ80866.1"/>
    </source>
</evidence>
<dbReference type="SUPFAM" id="SSF47203">
    <property type="entry name" value="Acyl-CoA dehydrogenase C-terminal domain-like"/>
    <property type="match status" value="1"/>
</dbReference>
<dbReference type="Pfam" id="PF02771">
    <property type="entry name" value="Acyl-CoA_dh_N"/>
    <property type="match status" value="1"/>
</dbReference>
<dbReference type="InterPro" id="IPR013786">
    <property type="entry name" value="AcylCoA_DH/ox_N"/>
</dbReference>
<keyword evidence="6" id="KW-1185">Reference proteome</keyword>
<dbReference type="InterPro" id="IPR037069">
    <property type="entry name" value="AcylCoA_DH/ox_N_sf"/>
</dbReference>
<dbReference type="FunFam" id="1.10.540.10:FF:000025">
    <property type="entry name" value="Related to Dibenzothiophene desulfurization enzyme C"/>
    <property type="match status" value="1"/>
</dbReference>
<gene>
    <name evidence="5" type="ORF">A1O3_07152</name>
</gene>
<dbReference type="InterPro" id="IPR009100">
    <property type="entry name" value="AcylCoA_DH/oxidase_NM_dom_sf"/>
</dbReference>
<dbReference type="RefSeq" id="XP_007735454.1">
    <property type="nucleotide sequence ID" value="XM_007737264.1"/>
</dbReference>
<dbReference type="Proteomes" id="UP000019478">
    <property type="component" value="Unassembled WGS sequence"/>
</dbReference>
<organism evidence="5 6">
    <name type="scientific">Capronia epimyces CBS 606.96</name>
    <dbReference type="NCBI Taxonomy" id="1182542"/>
    <lineage>
        <taxon>Eukaryota</taxon>
        <taxon>Fungi</taxon>
        <taxon>Dikarya</taxon>
        <taxon>Ascomycota</taxon>
        <taxon>Pezizomycotina</taxon>
        <taxon>Eurotiomycetes</taxon>
        <taxon>Chaetothyriomycetidae</taxon>
        <taxon>Chaetothyriales</taxon>
        <taxon>Herpotrichiellaceae</taxon>
        <taxon>Capronia</taxon>
    </lineage>
</organism>
<accession>W9XV67</accession>
<dbReference type="Gene3D" id="1.10.540.10">
    <property type="entry name" value="Acyl-CoA dehydrogenase/oxidase, N-terminal domain"/>
    <property type="match status" value="1"/>
</dbReference>
<dbReference type="Gene3D" id="1.20.140.10">
    <property type="entry name" value="Butyryl-CoA Dehydrogenase, subunit A, domain 3"/>
    <property type="match status" value="1"/>
</dbReference>
<sequence>MGSVTVPQTVADIDLHTKFAKAGLPDSPEAWLTRAKEVAQILARDATQRDIEGKSPVNEVQLLKASGLTKILGLRQYGGGGQDWSTAYKVIREVARGDGSIGMILGYHLFWFYTVNVVGTDEQKHRVQKLLLENNWFLGGAVNPRSADLKVTDDGDHIVFNGFKYFNTGGVVSDATVLEGVLDGTELHVFALVPTQQPGIQFSHDWDNIGLRLTESGSVKIDNVRAPWTDAWGWDSQTKQPIEAILKVPFASLLLPTIQLVFPNFYIGIALGALDAAKQWTTTKTRPWPYGGDNKDKATDEHYILARYGSFHAHLRAAEALADRAGEQLRDAYAEHGEKRDISARRRGEVAEWVASIKVVATDTGLRVVNGIFEVTGSSSTARKVGLDRFWRELRVHTLHDPVAYKERELGRFFLLDEVPEPTWYT</sequence>
<comment type="caution">
    <text evidence="5">The sequence shown here is derived from an EMBL/GenBank/DDBJ whole genome shotgun (WGS) entry which is preliminary data.</text>
</comment>
<evidence type="ECO:0000256" key="2">
    <source>
        <dbReference type="ARBA" id="ARBA00023002"/>
    </source>
</evidence>
<dbReference type="STRING" id="1182542.W9XV67"/>
<dbReference type="PIRSF" id="PIRSF016578">
    <property type="entry name" value="HsaA"/>
    <property type="match status" value="1"/>
</dbReference>
<dbReference type="GO" id="GO:0006552">
    <property type="term" value="P:L-leucine catabolic process"/>
    <property type="evidence" value="ECO:0007669"/>
    <property type="project" value="TreeGrafter"/>
</dbReference>